<keyword evidence="2" id="KW-1185">Reference proteome</keyword>
<evidence type="ECO:0000313" key="2">
    <source>
        <dbReference type="Proteomes" id="UP000008363"/>
    </source>
</evidence>
<dbReference type="eggNOG" id="ENOG5033V4K">
    <property type="taxonomic scope" value="Bacteria"/>
</dbReference>
<gene>
    <name evidence="1" type="ORF">GORHZ_089_00060</name>
</gene>
<sequence length="229" mass="23044">MLSTVSLVAACGSSVPATESGSSSSSAPPVAVARLDDDACLESPPTGRIDRGAHDLQFHTGGIRVAVADPESAAGGTPPTSAVASGVDDACYGFARWGNPAPEVPPDSLLFVFKGPGTEGAQIEFLAGELTGGVLPPIGTVRPRVGPLTDPLGAEIGVSVDGSYYHATSCPLTITAMSSVRAAGSFTCPTATRRDANPFAPDDDVSFDADESTPVPAAVSLSGWFAITP</sequence>
<evidence type="ECO:0000313" key="1">
    <source>
        <dbReference type="EMBL" id="GAB90219.1"/>
    </source>
</evidence>
<name>K6WUJ2_9ACTN</name>
<dbReference type="Proteomes" id="UP000008363">
    <property type="component" value="Unassembled WGS sequence"/>
</dbReference>
<comment type="caution">
    <text evidence="1">The sequence shown here is derived from an EMBL/GenBank/DDBJ whole genome shotgun (WGS) entry which is preliminary data.</text>
</comment>
<dbReference type="STRING" id="1108045.GORHZ_089_00060"/>
<proteinExistence type="predicted"/>
<dbReference type="EMBL" id="BAHC01000089">
    <property type="protein sequence ID" value="GAB90219.1"/>
    <property type="molecule type" value="Genomic_DNA"/>
</dbReference>
<protein>
    <submittedName>
        <fullName evidence="1">Uncharacterized protein</fullName>
    </submittedName>
</protein>
<accession>K6WUJ2</accession>
<reference evidence="1 2" key="1">
    <citation type="submission" date="2012-08" db="EMBL/GenBank/DDBJ databases">
        <title>Whole genome shotgun sequence of Gordonia rhizosphera NBRC 16068.</title>
        <authorList>
            <person name="Takarada H."/>
            <person name="Isaki S."/>
            <person name="Hosoyama A."/>
            <person name="Tsuchikane K."/>
            <person name="Katsumata H."/>
            <person name="Baba S."/>
            <person name="Ohji S."/>
            <person name="Yamazaki S."/>
            <person name="Fujita N."/>
        </authorList>
    </citation>
    <scope>NUCLEOTIDE SEQUENCE [LARGE SCALE GENOMIC DNA]</scope>
    <source>
        <strain evidence="1 2">NBRC 16068</strain>
    </source>
</reference>
<dbReference type="AlphaFoldDB" id="K6WUJ2"/>
<organism evidence="1 2">
    <name type="scientific">Gordonia rhizosphera NBRC 16068</name>
    <dbReference type="NCBI Taxonomy" id="1108045"/>
    <lineage>
        <taxon>Bacteria</taxon>
        <taxon>Bacillati</taxon>
        <taxon>Actinomycetota</taxon>
        <taxon>Actinomycetes</taxon>
        <taxon>Mycobacteriales</taxon>
        <taxon>Gordoniaceae</taxon>
        <taxon>Gordonia</taxon>
    </lineage>
</organism>
<dbReference type="RefSeq" id="WP_006332858.1">
    <property type="nucleotide sequence ID" value="NZ_BAHC01000089.1"/>
</dbReference>